<sequence>MDKLFFEVYRNKFLKNLIFTYIKKVDNRIFWTSRGHSPYSVHTWGSLHLRANTVVDNGWWHLLVDRLELDPLFSVSYENIWQFMISNSDYRLFRRLYDRIPQFIKQIQRYFIHAQIRTKSRYSNLIKVNHTLPRFKNYLVDKCCDLKDNFEIIEFLISKGYLYSVKALENSLKSGNIRAVRFFYPIYQRAFKMNLCSSTIKVIVMNGHLDILQYLNEEMHAIPTRIQTPLIYHAILNNNFEMVKYLGDNKIGTVYNPNEDREEIIPFDPENKPPKKVTLMDLAAKVGDSRIFFYLRDNLNQRFTFESVANLCMHGGHLEAVKWIYQQKPSYFTTSALAMACQNPNGNSICQFLIEQDLKSKLFTRKEFMKSITNVSVDTLSWLLTNKIVSFTTKKFINTYIENDIDWNEPIANWETEQPSAWGTDEWDQNETPIWGTNDIPHDTTIDSINSNINDEDEVYQDITSNVNEEEEVKEEVKEEEEEYPTIESEIVFAEWEQSSINEFIDKLVLECDLPKIKMFLESDLAKSTDKIRDVTLFREFDINLFERQLKNDSEKEFIEIYKYIIAYGIKVNNEYLVFHCVDCNWPNLLSLVLKEIRSNSVSMKPEINYKVLCGCIQRRDTGILELLLKNLDLITKYKKSNNHYSSRRSEDTNLQISVEVFQYLCEKKIDLSDYGIHLQTSLLKESVAVQPRLCYNHREFIRYLIDNQIVHSHIRGFVTNFIINNDLQTVNYIYENYAKFSVDLPKSFANFLKQHVASSVGLAFLFKNNLIDKYNLKPLLKNSNFNMESVKILYYNAHEKFQELREYLVETALTSRADSIVDFLISQGQVPREVIERLIGEAEKVRCPSKQKIDFYKKHLNRSSTLYLSCKPLRESNDDDYLPENLQDTLLDSKSQKFRKKYYNNKDVNTVLQSGDYY</sequence>
<dbReference type="Proteomes" id="UP000076078">
    <property type="component" value="Unassembled WGS sequence"/>
</dbReference>
<dbReference type="EMBL" id="LODT01000041">
    <property type="protein sequence ID" value="KYQ89263.1"/>
    <property type="molecule type" value="Genomic_DNA"/>
</dbReference>
<proteinExistence type="predicted"/>
<dbReference type="OrthoDB" id="24384at2759"/>
<dbReference type="SUPFAM" id="SSF140860">
    <property type="entry name" value="Pseudo ankyrin repeat-like"/>
    <property type="match status" value="1"/>
</dbReference>
<protein>
    <recommendedName>
        <fullName evidence="4">Ankyrin repeat-containing protein</fullName>
    </recommendedName>
</protein>
<evidence type="ECO:0000256" key="1">
    <source>
        <dbReference type="SAM" id="Coils"/>
    </source>
</evidence>
<dbReference type="InterPro" id="IPR052050">
    <property type="entry name" value="SecEffector_AnkRepeat"/>
</dbReference>
<evidence type="ECO:0000313" key="3">
    <source>
        <dbReference type="Proteomes" id="UP000076078"/>
    </source>
</evidence>
<gene>
    <name evidence="2" type="ORF">DLAC_09922</name>
</gene>
<dbReference type="InterPro" id="IPR036770">
    <property type="entry name" value="Ankyrin_rpt-contain_sf"/>
</dbReference>
<evidence type="ECO:0000313" key="2">
    <source>
        <dbReference type="EMBL" id="KYQ89263.1"/>
    </source>
</evidence>
<name>A0A151Z5N1_TIELA</name>
<dbReference type="InParanoid" id="A0A151Z5N1"/>
<dbReference type="PANTHER" id="PTHR46586:SF3">
    <property type="entry name" value="ANKYRIN REPEAT-CONTAINING PROTEIN"/>
    <property type="match status" value="1"/>
</dbReference>
<dbReference type="AlphaFoldDB" id="A0A151Z5N1"/>
<keyword evidence="1" id="KW-0175">Coiled coil</keyword>
<dbReference type="PANTHER" id="PTHR46586">
    <property type="entry name" value="ANKYRIN REPEAT-CONTAINING PROTEIN"/>
    <property type="match status" value="1"/>
</dbReference>
<keyword evidence="3" id="KW-1185">Reference proteome</keyword>
<accession>A0A151Z5N1</accession>
<reference evidence="2 3" key="1">
    <citation type="submission" date="2015-12" db="EMBL/GenBank/DDBJ databases">
        <title>Dictyostelia acquired genes for synthesis and detection of signals that induce cell-type specialization by lateral gene transfer from prokaryotes.</title>
        <authorList>
            <person name="Gloeckner G."/>
            <person name="Schaap P."/>
        </authorList>
    </citation>
    <scope>NUCLEOTIDE SEQUENCE [LARGE SCALE GENOMIC DNA]</scope>
    <source>
        <strain evidence="2 3">TK</strain>
    </source>
</reference>
<evidence type="ECO:0008006" key="4">
    <source>
        <dbReference type="Google" id="ProtNLM"/>
    </source>
</evidence>
<feature type="coiled-coil region" evidence="1">
    <location>
        <begin position="460"/>
        <end position="490"/>
    </location>
</feature>
<comment type="caution">
    <text evidence="2">The sequence shown here is derived from an EMBL/GenBank/DDBJ whole genome shotgun (WGS) entry which is preliminary data.</text>
</comment>
<dbReference type="Gene3D" id="1.25.40.20">
    <property type="entry name" value="Ankyrin repeat-containing domain"/>
    <property type="match status" value="1"/>
</dbReference>
<organism evidence="2 3">
    <name type="scientific">Tieghemostelium lacteum</name>
    <name type="common">Slime mold</name>
    <name type="synonym">Dictyostelium lacteum</name>
    <dbReference type="NCBI Taxonomy" id="361077"/>
    <lineage>
        <taxon>Eukaryota</taxon>
        <taxon>Amoebozoa</taxon>
        <taxon>Evosea</taxon>
        <taxon>Eumycetozoa</taxon>
        <taxon>Dictyostelia</taxon>
        <taxon>Dictyosteliales</taxon>
        <taxon>Raperosteliaceae</taxon>
        <taxon>Tieghemostelium</taxon>
    </lineage>
</organism>